<gene>
    <name evidence="1" type="ORF">ACFQBT_15330</name>
</gene>
<proteinExistence type="predicted"/>
<sequence>MTRQYEIRLIGHQAPDGEVLSSDAVNLISSFKELTYRLTRSAANREGLGRTDAVLEKLATVRVSLRAGSTRLGFVVGDEDGLIDPVADEADAAYWRIVQGLASNSRPEGVSESAAVAVDDLIQAMAKASPTVELNAPDRPSVTIATAEIIRAPWQRREEPATEQVTLHGILEMVDLASDRFRIRDAVGNKIDLVDVVDSDVVAHLVGVEVAATGGLVMGSGSHRTRLMSPTVVAATPVFKLLGVPATKTVEELVAEASQAPPAEPLDLTDDELAAFLAAARG</sequence>
<organism evidence="1 2">
    <name type="scientific">Branchiibius cervicis</name>
    <dbReference type="NCBI Taxonomy" id="908252"/>
    <lineage>
        <taxon>Bacteria</taxon>
        <taxon>Bacillati</taxon>
        <taxon>Actinomycetota</taxon>
        <taxon>Actinomycetes</taxon>
        <taxon>Micrococcales</taxon>
        <taxon>Dermacoccaceae</taxon>
        <taxon>Branchiibius</taxon>
    </lineage>
</organism>
<keyword evidence="2" id="KW-1185">Reference proteome</keyword>
<name>A0ABW2AWF8_9MICO</name>
<reference evidence="2" key="1">
    <citation type="journal article" date="2019" name="Int. J. Syst. Evol. Microbiol.">
        <title>The Global Catalogue of Microorganisms (GCM) 10K type strain sequencing project: providing services to taxonomists for standard genome sequencing and annotation.</title>
        <authorList>
            <consortium name="The Broad Institute Genomics Platform"/>
            <consortium name="The Broad Institute Genome Sequencing Center for Infectious Disease"/>
            <person name="Wu L."/>
            <person name="Ma J."/>
        </authorList>
    </citation>
    <scope>NUCLEOTIDE SEQUENCE [LARGE SCALE GENOMIC DNA]</scope>
    <source>
        <strain evidence="2">NBRC 106593</strain>
    </source>
</reference>
<evidence type="ECO:0000313" key="1">
    <source>
        <dbReference type="EMBL" id="MFC6715103.1"/>
    </source>
</evidence>
<dbReference type="RefSeq" id="WP_377823960.1">
    <property type="nucleotide sequence ID" value="NZ_JBHSWJ010000002.1"/>
</dbReference>
<dbReference type="Proteomes" id="UP001596356">
    <property type="component" value="Unassembled WGS sequence"/>
</dbReference>
<evidence type="ECO:0000313" key="2">
    <source>
        <dbReference type="Proteomes" id="UP001596356"/>
    </source>
</evidence>
<comment type="caution">
    <text evidence="1">The sequence shown here is derived from an EMBL/GenBank/DDBJ whole genome shotgun (WGS) entry which is preliminary data.</text>
</comment>
<protein>
    <submittedName>
        <fullName evidence="1">Uncharacterized protein</fullName>
    </submittedName>
</protein>
<dbReference type="EMBL" id="JBHSWJ010000002">
    <property type="protein sequence ID" value="MFC6715103.1"/>
    <property type="molecule type" value="Genomic_DNA"/>
</dbReference>
<accession>A0ABW2AWF8</accession>